<reference evidence="1 2" key="1">
    <citation type="submission" date="2019-03" db="EMBL/GenBank/DDBJ databases">
        <title>Genomic Encyclopedia of Type Strains, Phase IV (KMG-IV): sequencing the most valuable type-strain genomes for metagenomic binning, comparative biology and taxonomic classification.</title>
        <authorList>
            <person name="Goeker M."/>
        </authorList>
    </citation>
    <scope>NUCLEOTIDE SEQUENCE [LARGE SCALE GENOMIC DNA]</scope>
    <source>
        <strain evidence="1 2">DSM 4868</strain>
    </source>
</reference>
<organism evidence="1 2">
    <name type="scientific">Rhodovulum euryhalinum</name>
    <dbReference type="NCBI Taxonomy" id="35805"/>
    <lineage>
        <taxon>Bacteria</taxon>
        <taxon>Pseudomonadati</taxon>
        <taxon>Pseudomonadota</taxon>
        <taxon>Alphaproteobacteria</taxon>
        <taxon>Rhodobacterales</taxon>
        <taxon>Paracoccaceae</taxon>
        <taxon>Rhodovulum</taxon>
    </lineage>
</organism>
<accession>A0A4R2KEW2</accession>
<protein>
    <submittedName>
        <fullName evidence="1">Uncharacterized protein</fullName>
    </submittedName>
</protein>
<evidence type="ECO:0000313" key="1">
    <source>
        <dbReference type="EMBL" id="TCO72073.1"/>
    </source>
</evidence>
<dbReference type="Proteomes" id="UP000295142">
    <property type="component" value="Unassembled WGS sequence"/>
</dbReference>
<proteinExistence type="predicted"/>
<dbReference type="EMBL" id="SLWW01000005">
    <property type="protein sequence ID" value="TCO72073.1"/>
    <property type="molecule type" value="Genomic_DNA"/>
</dbReference>
<evidence type="ECO:0000313" key="2">
    <source>
        <dbReference type="Proteomes" id="UP000295142"/>
    </source>
</evidence>
<dbReference type="AlphaFoldDB" id="A0A4R2KEW2"/>
<comment type="caution">
    <text evidence="1">The sequence shown here is derived from an EMBL/GenBank/DDBJ whole genome shotgun (WGS) entry which is preliminary data.</text>
</comment>
<dbReference type="OrthoDB" id="7866180at2"/>
<dbReference type="RefSeq" id="WP_132543601.1">
    <property type="nucleotide sequence ID" value="NZ_SLWW01000005.1"/>
</dbReference>
<name>A0A4R2KEW2_9RHOB</name>
<sequence>MIEEFSDPVEVWRAAEGDLSGLIALLVAETRPSRRTLDALAGWLSGAFDAEPDLRGIPSVSPFTPDRIRLETAAEDFCRIAEWSMARGFDIDGQSLLKEVAKKWDVDADALGRAVDMLRRSGPRDALKIEARAFRQWQQRTRASGRGQIG</sequence>
<gene>
    <name evidence="1" type="ORF">EV655_105180</name>
</gene>
<keyword evidence="2" id="KW-1185">Reference proteome</keyword>